<sequence>MALTKENPGYVSSLSVPKALIFIQRRRNLGRVGVPLVPASKTASLSRTRESRIAPLAFPYSGKKRSLPEEVDHGDSAQAQTETAQTKRVPDFRGPTPASNPIVEDHDEEAVEADEVVPQPCSSLREAQVLKTEYSPLVFSWVRGVTAETPVPTETECPLVVGEIRIEGTVPEEINLEVVIKELTPAVESTGFEGESLVPNMKYVRILAGDRDAFARRPCIPGYRELEAENIAPELTVEPTARTEAGHNLGASRAKKSGIPAMSKDKAKLMLAKWVTLSTEERVGEEQRGKKEELHDEVDQMLTALTTVKEDIDKVDVEVGMELWHEKLRKICLDKLRVDTRHFVER</sequence>
<feature type="compositionally biased region" description="Polar residues" evidence="1">
    <location>
        <begin position="77"/>
        <end position="86"/>
    </location>
</feature>
<feature type="compositionally biased region" description="Basic and acidic residues" evidence="1">
    <location>
        <begin position="66"/>
        <end position="75"/>
    </location>
</feature>
<dbReference type="EMBL" id="CAEKDK010000002">
    <property type="protein sequence ID" value="CAB4268495.1"/>
    <property type="molecule type" value="Genomic_DNA"/>
</dbReference>
<reference evidence="3 4" key="2">
    <citation type="submission" date="2020-05" db="EMBL/GenBank/DDBJ databases">
        <authorList>
            <person name="Campoy J."/>
            <person name="Schneeberger K."/>
            <person name="Spophaly S."/>
        </authorList>
    </citation>
    <scope>NUCLEOTIDE SEQUENCE [LARGE SCALE GENOMIC DNA]</scope>
    <source>
        <strain evidence="3">PruArmRojPasFocal</strain>
    </source>
</reference>
<dbReference type="EMBL" id="CAEKKB010000002">
    <property type="protein sequence ID" value="CAB4298965.1"/>
    <property type="molecule type" value="Genomic_DNA"/>
</dbReference>
<name>A0A6J5WFY1_PRUAR</name>
<dbReference type="Proteomes" id="UP000507245">
    <property type="component" value="Unassembled WGS sequence"/>
</dbReference>
<evidence type="ECO:0000313" key="4">
    <source>
        <dbReference type="Proteomes" id="UP000507222"/>
    </source>
</evidence>
<dbReference type="Proteomes" id="UP000507222">
    <property type="component" value="Unassembled WGS sequence"/>
</dbReference>
<evidence type="ECO:0000313" key="5">
    <source>
        <dbReference type="Proteomes" id="UP000507245"/>
    </source>
</evidence>
<evidence type="ECO:0000256" key="1">
    <source>
        <dbReference type="SAM" id="MobiDB-lite"/>
    </source>
</evidence>
<feature type="region of interest" description="Disordered" evidence="1">
    <location>
        <begin position="64"/>
        <end position="102"/>
    </location>
</feature>
<dbReference type="AlphaFoldDB" id="A0A6J5WFY1"/>
<protein>
    <submittedName>
        <fullName evidence="3">Uncharacterized protein</fullName>
    </submittedName>
</protein>
<gene>
    <name evidence="2" type="ORF">CURHAP_LOCUS12115</name>
    <name evidence="3" type="ORF">ORAREDHAP_LOCUS11941</name>
</gene>
<organism evidence="3 5">
    <name type="scientific">Prunus armeniaca</name>
    <name type="common">Apricot</name>
    <name type="synonym">Armeniaca vulgaris</name>
    <dbReference type="NCBI Taxonomy" id="36596"/>
    <lineage>
        <taxon>Eukaryota</taxon>
        <taxon>Viridiplantae</taxon>
        <taxon>Streptophyta</taxon>
        <taxon>Embryophyta</taxon>
        <taxon>Tracheophyta</taxon>
        <taxon>Spermatophyta</taxon>
        <taxon>Magnoliopsida</taxon>
        <taxon>eudicotyledons</taxon>
        <taxon>Gunneridae</taxon>
        <taxon>Pentapetalae</taxon>
        <taxon>rosids</taxon>
        <taxon>fabids</taxon>
        <taxon>Rosales</taxon>
        <taxon>Rosaceae</taxon>
        <taxon>Amygdaloideae</taxon>
        <taxon>Amygdaleae</taxon>
        <taxon>Prunus</taxon>
    </lineage>
</organism>
<evidence type="ECO:0000313" key="2">
    <source>
        <dbReference type="EMBL" id="CAB4268495.1"/>
    </source>
</evidence>
<accession>A0A6J5WFY1</accession>
<reference evidence="5" key="1">
    <citation type="journal article" date="2020" name="Genome Biol.">
        <title>Gamete binning: chromosome-level and haplotype-resolved genome assembly enabled by high-throughput single-cell sequencing of gamete genomes.</title>
        <authorList>
            <person name="Campoy J.A."/>
            <person name="Sun H."/>
            <person name="Goel M."/>
            <person name="Jiao W.-B."/>
            <person name="Folz-Donahue K."/>
            <person name="Wang N."/>
            <person name="Rubio M."/>
            <person name="Liu C."/>
            <person name="Kukat C."/>
            <person name="Ruiz D."/>
            <person name="Huettel B."/>
            <person name="Schneeberger K."/>
        </authorList>
    </citation>
    <scope>NUCLEOTIDE SEQUENCE [LARGE SCALE GENOMIC DNA]</scope>
    <source>
        <strain evidence="5">cv. Rojo Pasion</strain>
    </source>
</reference>
<proteinExistence type="predicted"/>
<evidence type="ECO:0000313" key="3">
    <source>
        <dbReference type="EMBL" id="CAB4298965.1"/>
    </source>
</evidence>
<keyword evidence="5" id="KW-1185">Reference proteome</keyword>